<evidence type="ECO:0000256" key="1">
    <source>
        <dbReference type="SAM" id="SignalP"/>
    </source>
</evidence>
<gene>
    <name evidence="2" type="ORF">FO014_02960</name>
</gene>
<accession>A0ABX6GID8</accession>
<feature type="signal peptide" evidence="1">
    <location>
        <begin position="1"/>
        <end position="20"/>
    </location>
</feature>
<evidence type="ECO:0000313" key="2">
    <source>
        <dbReference type="EMBL" id="QHA86024.1"/>
    </source>
</evidence>
<keyword evidence="1" id="KW-0732">Signal</keyword>
<keyword evidence="3" id="KW-1185">Reference proteome</keyword>
<proteinExistence type="predicted"/>
<feature type="chain" id="PRO_5045894294" evidence="1">
    <location>
        <begin position="21"/>
        <end position="402"/>
    </location>
</feature>
<dbReference type="CDD" id="cd09023">
    <property type="entry name" value="Aldose_epim_Ec_c4013"/>
    <property type="match status" value="1"/>
</dbReference>
<dbReference type="InterPro" id="IPR027839">
    <property type="entry name" value="DUF4432"/>
</dbReference>
<protein>
    <submittedName>
        <fullName evidence="2">DUF4432 family protein</fullName>
    </submittedName>
</protein>
<reference evidence="2 3" key="1">
    <citation type="submission" date="2019-07" db="EMBL/GenBank/DDBJ databases">
        <title>Serratia dokdonensis sp. nov., an elicitor of systemic resistance in Nicotiana Tabacum.</title>
        <authorList>
            <person name="Son J.-S."/>
            <person name="Hwang Y.-J."/>
            <person name="Lee S.-Y."/>
            <person name="Ghim S.-Y."/>
        </authorList>
    </citation>
    <scope>NUCLEOTIDE SEQUENCE [LARGE SCALE GENOMIC DNA]</scope>
    <source>
        <strain evidence="2 3">KUDC3025</strain>
    </source>
</reference>
<dbReference type="InterPro" id="IPR014718">
    <property type="entry name" value="GH-type_carb-bd"/>
</dbReference>
<dbReference type="RefSeq" id="WP_160027698.1">
    <property type="nucleotide sequence ID" value="NZ_CP041764.1"/>
</dbReference>
<dbReference type="Proteomes" id="UP000430368">
    <property type="component" value="Chromosome"/>
</dbReference>
<organism evidence="2 3">
    <name type="scientific">Serratia rhizosphaerae</name>
    <dbReference type="NCBI Taxonomy" id="2597702"/>
    <lineage>
        <taxon>Bacteria</taxon>
        <taxon>Pseudomonadati</taxon>
        <taxon>Pseudomonadota</taxon>
        <taxon>Gammaproteobacteria</taxon>
        <taxon>Enterobacterales</taxon>
        <taxon>Yersiniaceae</taxon>
        <taxon>Serratia</taxon>
    </lineage>
</organism>
<name>A0ABX6GID8_9GAMM</name>
<dbReference type="Pfam" id="PF14486">
    <property type="entry name" value="DUF4432"/>
    <property type="match status" value="1"/>
</dbReference>
<evidence type="ECO:0000313" key="3">
    <source>
        <dbReference type="Proteomes" id="UP000430368"/>
    </source>
</evidence>
<sequence>MKTLTAVSVAISLISGYASAQTIVLTDSEKGIEQGNWQTDSHKLKLAGADFSLRQQVLHGGKQEGSKVITLTSPGGLTIALSPTRGMDILHVNGAGVRLGWDSPVDEVVNPAYINLESRNGLGWLDGFNEMMVRCGFAWTGHPGVEDGTLYTLHGRAGNTPASKVLVEIDEKAPHTVRIRGLLKENTFKKSNLETWTELRYAPGSTSFTIEDSLTNRADYPRDYQIIYHSNFGKPLLEEGARFNAPIKEISPFNDYARAGLKNWSQYQGPTKGFDEMVFNIVPYADAEGKTLAMLSNRLGDRGVSIGFNTHQLPLLTLWKNTDTERQGYVTGIEPGTNYAYPVNIEREQGRIKQLQPGQSTRFALTYTLLQNAQQVKQAEERVKALQGGRDVKLVAQPIAVE</sequence>
<dbReference type="EMBL" id="CP041764">
    <property type="protein sequence ID" value="QHA86024.1"/>
    <property type="molecule type" value="Genomic_DNA"/>
</dbReference>
<dbReference type="Gene3D" id="2.70.98.10">
    <property type="match status" value="1"/>
</dbReference>